<sequence length="83" mass="9016">MEQTPEASSHGNDRSGVQKTTPLYCKIFPFGHSGSGRLVASCAEPHLGGRTSRATTADDFGVGKSRHVQHTLRMRPFNISPHL</sequence>
<protein>
    <submittedName>
        <fullName evidence="1">Uncharacterized protein</fullName>
    </submittedName>
</protein>
<organism evidence="1 2">
    <name type="scientific">Fusarium duplospermum</name>
    <dbReference type="NCBI Taxonomy" id="1325734"/>
    <lineage>
        <taxon>Eukaryota</taxon>
        <taxon>Fungi</taxon>
        <taxon>Dikarya</taxon>
        <taxon>Ascomycota</taxon>
        <taxon>Pezizomycotina</taxon>
        <taxon>Sordariomycetes</taxon>
        <taxon>Hypocreomycetidae</taxon>
        <taxon>Hypocreales</taxon>
        <taxon>Nectriaceae</taxon>
        <taxon>Fusarium</taxon>
        <taxon>Fusarium solani species complex</taxon>
    </lineage>
</organism>
<gene>
    <name evidence="1" type="ORF">CEP54_008253</name>
</gene>
<name>A0A428PWM3_9HYPO</name>
<keyword evidence="2" id="KW-1185">Reference proteome</keyword>
<reference evidence="1 2" key="1">
    <citation type="submission" date="2017-06" db="EMBL/GenBank/DDBJ databases">
        <title>Comparative genomic analysis of Ambrosia Fusariam Clade fungi.</title>
        <authorList>
            <person name="Stajich J.E."/>
            <person name="Carrillo J."/>
            <person name="Kijimoto T."/>
            <person name="Eskalen A."/>
            <person name="O'Donnell K."/>
            <person name="Kasson M."/>
        </authorList>
    </citation>
    <scope>NUCLEOTIDE SEQUENCE [LARGE SCALE GENOMIC DNA]</scope>
    <source>
        <strain evidence="1 2">NRRL62584</strain>
    </source>
</reference>
<accession>A0A428PWM3</accession>
<comment type="caution">
    <text evidence="1">The sequence shown here is derived from an EMBL/GenBank/DDBJ whole genome shotgun (WGS) entry which is preliminary data.</text>
</comment>
<dbReference type="AlphaFoldDB" id="A0A428PWM3"/>
<evidence type="ECO:0000313" key="1">
    <source>
        <dbReference type="EMBL" id="RSL57474.1"/>
    </source>
</evidence>
<dbReference type="EMBL" id="NKCI01000081">
    <property type="protein sequence ID" value="RSL57474.1"/>
    <property type="molecule type" value="Genomic_DNA"/>
</dbReference>
<proteinExistence type="predicted"/>
<dbReference type="Proteomes" id="UP000288168">
    <property type="component" value="Unassembled WGS sequence"/>
</dbReference>
<evidence type="ECO:0000313" key="2">
    <source>
        <dbReference type="Proteomes" id="UP000288168"/>
    </source>
</evidence>